<feature type="region of interest" description="Disordered" evidence="1">
    <location>
        <begin position="293"/>
        <end position="316"/>
    </location>
</feature>
<evidence type="ECO:0000256" key="1">
    <source>
        <dbReference type="SAM" id="MobiDB-lite"/>
    </source>
</evidence>
<sequence length="395" mass="45179">MAQDGPLVLFIFAVILQYQTAATSDAVNETSSLVKPVPALVYTEYEAARTVRDRDQTYRNYLRNARLNRPDVDRYTVEERRTSFIDKGDQIAHKQYERKQHREDYHGPDERRHYRYSDYADVDDDYRLTDHVTYHQFDDELGTHHRHTQYVILHDDDVTGGYIKYVGYITKATPFGIKIVAVAKPYYRRYGNYAAATSGRPKETPYNDLDGNYGGFYSLRGLRHARTYRPPEGAMTARKRIDDASVGYRRRAIPSGDVNQSFSPVIRKRSGHQQSATNVGIVPQETTADKMEAKTLSRRSPVTPKHRRRGSPLEVAANRRREITYDHQAARRDSYTGKQSSTQRAYGAGSPIDRKPHKDPYGYPVYEYTPAAGVHGYGPVGYGSGQHAYTLKSYP</sequence>
<gene>
    <name evidence="4" type="primary">LOC106809599</name>
</gene>
<feature type="chain" id="PRO_5045624993" evidence="2">
    <location>
        <begin position="22"/>
        <end position="395"/>
    </location>
</feature>
<name>A0ABM1E7P8_PRICU</name>
<evidence type="ECO:0000313" key="3">
    <source>
        <dbReference type="Proteomes" id="UP000695022"/>
    </source>
</evidence>
<dbReference type="GeneID" id="106809599"/>
<dbReference type="RefSeq" id="XP_014668219.1">
    <property type="nucleotide sequence ID" value="XM_014812733.1"/>
</dbReference>
<reference evidence="4" key="1">
    <citation type="submission" date="2025-08" db="UniProtKB">
        <authorList>
            <consortium name="RefSeq"/>
        </authorList>
    </citation>
    <scope>IDENTIFICATION</scope>
</reference>
<organism evidence="3 4">
    <name type="scientific">Priapulus caudatus</name>
    <name type="common">Priapulid worm</name>
    <dbReference type="NCBI Taxonomy" id="37621"/>
    <lineage>
        <taxon>Eukaryota</taxon>
        <taxon>Metazoa</taxon>
        <taxon>Ecdysozoa</taxon>
        <taxon>Scalidophora</taxon>
        <taxon>Priapulida</taxon>
        <taxon>Priapulimorpha</taxon>
        <taxon>Priapulimorphida</taxon>
        <taxon>Priapulidae</taxon>
        <taxon>Priapulus</taxon>
    </lineage>
</organism>
<proteinExistence type="predicted"/>
<accession>A0ABM1E7P8</accession>
<protein>
    <submittedName>
        <fullName evidence="4">Uncharacterized protein LOC106809599</fullName>
    </submittedName>
</protein>
<dbReference type="Proteomes" id="UP000695022">
    <property type="component" value="Unplaced"/>
</dbReference>
<keyword evidence="3" id="KW-1185">Reference proteome</keyword>
<feature type="signal peptide" evidence="2">
    <location>
        <begin position="1"/>
        <end position="21"/>
    </location>
</feature>
<evidence type="ECO:0000256" key="2">
    <source>
        <dbReference type="SAM" id="SignalP"/>
    </source>
</evidence>
<evidence type="ECO:0000313" key="4">
    <source>
        <dbReference type="RefSeq" id="XP_014668219.1"/>
    </source>
</evidence>
<keyword evidence="2" id="KW-0732">Signal</keyword>
<feature type="region of interest" description="Disordered" evidence="1">
    <location>
        <begin position="330"/>
        <end position="358"/>
    </location>
</feature>